<evidence type="ECO:0000256" key="1">
    <source>
        <dbReference type="ARBA" id="ARBA00009952"/>
    </source>
</evidence>
<dbReference type="OrthoDB" id="9975421at2759"/>
<dbReference type="PANTHER" id="PTHR21096:SF0">
    <property type="entry name" value="PROTEIN FAM136A"/>
    <property type="match status" value="1"/>
</dbReference>
<dbReference type="GO" id="GO:0005737">
    <property type="term" value="C:cytoplasm"/>
    <property type="evidence" value="ECO:0007669"/>
    <property type="project" value="TreeGrafter"/>
</dbReference>
<protein>
    <submittedName>
        <fullName evidence="4">Protein FAM136A</fullName>
    </submittedName>
</protein>
<dbReference type="Proteomes" id="UP000276776">
    <property type="component" value="Unassembled WGS sequence"/>
</dbReference>
<gene>
    <name evidence="2" type="ORF">TCLT_LOCUS5479</name>
</gene>
<reference evidence="2 3" key="2">
    <citation type="submission" date="2018-11" db="EMBL/GenBank/DDBJ databases">
        <authorList>
            <consortium name="Pathogen Informatics"/>
        </authorList>
    </citation>
    <scope>NUCLEOTIDE SEQUENCE [LARGE SCALE GENOMIC DNA]</scope>
</reference>
<dbReference type="PANTHER" id="PTHR21096">
    <property type="entry name" value="PROTEIN FAM136A"/>
    <property type="match status" value="1"/>
</dbReference>
<keyword evidence="3" id="KW-1185">Reference proteome</keyword>
<proteinExistence type="inferred from homology"/>
<sequence>MKRLYDTVLCLNSVLEISYFSYLRKAHQQMFICISNCYSQDYSREIVETCMQRCNQPVKKLNTILQQELGQLQARLHYYGSTLLRIFKPDLLIGRFDRCSMTCLDKASQKHDLDITQVSQVENRELKEEISKCTSVCVDDLIKLLPKVRKRFADSFQRHIGL</sequence>
<accession>A0A0N5CYG9</accession>
<organism evidence="4">
    <name type="scientific">Thelazia callipaeda</name>
    <name type="common">Oriental eyeworm</name>
    <name type="synonym">Parasitic nematode</name>
    <dbReference type="NCBI Taxonomy" id="103827"/>
    <lineage>
        <taxon>Eukaryota</taxon>
        <taxon>Metazoa</taxon>
        <taxon>Ecdysozoa</taxon>
        <taxon>Nematoda</taxon>
        <taxon>Chromadorea</taxon>
        <taxon>Rhabditida</taxon>
        <taxon>Spirurina</taxon>
        <taxon>Spiruromorpha</taxon>
        <taxon>Thelazioidea</taxon>
        <taxon>Thelaziidae</taxon>
        <taxon>Thelazia</taxon>
    </lineage>
</organism>
<dbReference type="EMBL" id="UYYF01004341">
    <property type="protein sequence ID" value="VDN02729.1"/>
    <property type="molecule type" value="Genomic_DNA"/>
</dbReference>
<evidence type="ECO:0000313" key="2">
    <source>
        <dbReference type="EMBL" id="VDN02729.1"/>
    </source>
</evidence>
<evidence type="ECO:0000313" key="4">
    <source>
        <dbReference type="WBParaSite" id="TCLT_0000549001-mRNA-1"/>
    </source>
</evidence>
<dbReference type="Pfam" id="PF05811">
    <property type="entry name" value="DUF842"/>
    <property type="match status" value="2"/>
</dbReference>
<dbReference type="InterPro" id="IPR008560">
    <property type="entry name" value="DUF842_euk"/>
</dbReference>
<reference evidence="4" key="1">
    <citation type="submission" date="2017-02" db="UniProtKB">
        <authorList>
            <consortium name="WormBaseParasite"/>
        </authorList>
    </citation>
    <scope>IDENTIFICATION</scope>
</reference>
<dbReference type="STRING" id="103827.A0A0N5CYG9"/>
<comment type="similarity">
    <text evidence="1">Belongs to the FAM136 family.</text>
</comment>
<name>A0A0N5CYG9_THECL</name>
<dbReference type="WBParaSite" id="TCLT_0000549001-mRNA-1">
    <property type="protein sequence ID" value="TCLT_0000549001-mRNA-1"/>
    <property type="gene ID" value="TCLT_0000549001"/>
</dbReference>
<evidence type="ECO:0000313" key="3">
    <source>
        <dbReference type="Proteomes" id="UP000276776"/>
    </source>
</evidence>
<dbReference type="AlphaFoldDB" id="A0A0N5CYG9"/>